<dbReference type="InterPro" id="IPR009270">
    <property type="entry name" value="DUF927"/>
</dbReference>
<dbReference type="EMBL" id="FOXC01000018">
    <property type="protein sequence ID" value="SFP39870.1"/>
    <property type="molecule type" value="Genomic_DNA"/>
</dbReference>
<proteinExistence type="predicted"/>
<accession>A0A1I5Q1G2</accession>
<dbReference type="RefSeq" id="WP_234987450.1">
    <property type="nucleotide sequence ID" value="NZ_BJWI01000020.1"/>
</dbReference>
<dbReference type="Pfam" id="PF22763">
    <property type="entry name" value="NrS1-1_pol-like_HBD"/>
    <property type="match status" value="1"/>
</dbReference>
<organism evidence="5 6">
    <name type="scientific">Halolactibacillus halophilus</name>
    <dbReference type="NCBI Taxonomy" id="306540"/>
    <lineage>
        <taxon>Bacteria</taxon>
        <taxon>Bacillati</taxon>
        <taxon>Bacillota</taxon>
        <taxon>Bacilli</taxon>
        <taxon>Bacillales</taxon>
        <taxon>Bacillaceae</taxon>
        <taxon>Halolactibacillus</taxon>
    </lineage>
</organism>
<dbReference type="AlphaFoldDB" id="A0A1I5Q1G2"/>
<evidence type="ECO:0000313" key="4">
    <source>
        <dbReference type="EMBL" id="GEM01933.1"/>
    </source>
</evidence>
<gene>
    <name evidence="4" type="ORF">HHA03_14650</name>
    <name evidence="5" type="ORF">SAMN05421839_11810</name>
</gene>
<evidence type="ECO:0000313" key="5">
    <source>
        <dbReference type="EMBL" id="SFP39870.1"/>
    </source>
</evidence>
<dbReference type="Proteomes" id="UP000321547">
    <property type="component" value="Unassembled WGS sequence"/>
</dbReference>
<sequence length="829" mass="94683">MWKLEEVKSKQTKVPYQINGKKANATNLKTWTSYDKALNNFELGKTNGIGFVLTDNDPFTCIDLDNCIQDGVITSEVKALVDTIDSYTEYSQSGNGLHIWVKGKKPGTRSKNSKKGIEIYDNKRFIIMTGNHVEGTPLEIIDRQDILDYIYDSYFGTTSENVKPGPKMDSSDNSKLSSPKLSDQDVINIASKAKNGDHFKALYSGEYSAYGSQSEADIALCNIIAFYTQDMEQIDRIFSSSGLYREKWDREDYKTWTIQKAVNSLTTTYQKTSSSNDSQLQTKGITIPKPYSVGKNGMLYEIKTKKVDGMDMEVPVFVSRKTPFLTKEFHNVEYNQLFYEIEWEEPYGTVREVVPASTISSRRELLELSNKGFSVNDNNVKHLIQYLDTYQAYNSVEKFHAVERIGKIKGKVIHPLMNDNVEIISIDHGEKQLLEAFQVKGTSEEWKREVFERIKDSPKAVFMLLASFASVIISDLKVPPFIVELYSGTSQGKTTVLRIICTVWGNSRDFLNYWHSTNVGIERKSAFLNSFPFIIDDTKNAADEKILKSAIYQFSTGRSKGRGSLKGSQREYTWQNIMLSTGEVSLNEYVRNHGGAAARIIPLSGQPLKRDFDNVDKLERAIEEYHGAIGIDFLNVWNQCKDDFIPEYHKFKSYYVKKAKDNDVLARIANYYASIHFTGSVLKEKLGLDIDLKAISTLFDEMAEENKNTDKAMQFLEDILMDLDSDRNAIRGLRLVHNNRMKAIYVNDTKQLYLMPQYLKEFLKTETSQIRGEWLRRGITVASMRNGKETDGVQFKHKGEKFRAIPLNMEVVNELGFDFHEEISQGYPK</sequence>
<keyword evidence="7" id="KW-1185">Reference proteome</keyword>
<dbReference type="Proteomes" id="UP000242243">
    <property type="component" value="Unassembled WGS sequence"/>
</dbReference>
<dbReference type="EMBL" id="BJWI01000020">
    <property type="protein sequence ID" value="GEM01933.1"/>
    <property type="molecule type" value="Genomic_DNA"/>
</dbReference>
<feature type="compositionally biased region" description="Polar residues" evidence="1">
    <location>
        <begin position="171"/>
        <end position="180"/>
    </location>
</feature>
<reference evidence="4 7" key="2">
    <citation type="submission" date="2019-07" db="EMBL/GenBank/DDBJ databases">
        <title>Whole genome shotgun sequence of Halolactibacillus halophilus NBRC 100868.</title>
        <authorList>
            <person name="Hosoyama A."/>
            <person name="Uohara A."/>
            <person name="Ohji S."/>
            <person name="Ichikawa N."/>
        </authorList>
    </citation>
    <scope>NUCLEOTIDE SEQUENCE [LARGE SCALE GENOMIC DNA]</scope>
    <source>
        <strain evidence="4 7">NBRC 100868</strain>
    </source>
</reference>
<feature type="domain" description="NrS-1 polymerase-like HBD" evidence="3">
    <location>
        <begin position="213"/>
        <end position="270"/>
    </location>
</feature>
<evidence type="ECO:0000256" key="1">
    <source>
        <dbReference type="SAM" id="MobiDB-lite"/>
    </source>
</evidence>
<dbReference type="Pfam" id="PF06048">
    <property type="entry name" value="DUF927"/>
    <property type="match status" value="1"/>
</dbReference>
<name>A0A1I5Q1G2_9BACI</name>
<protein>
    <submittedName>
        <fullName evidence="5">Uncharacterized protein</fullName>
    </submittedName>
</protein>
<feature type="region of interest" description="Disordered" evidence="1">
    <location>
        <begin position="161"/>
        <end position="180"/>
    </location>
</feature>
<evidence type="ECO:0000259" key="2">
    <source>
        <dbReference type="Pfam" id="PF06048"/>
    </source>
</evidence>
<dbReference type="STRING" id="306540.SAMN05421839_11810"/>
<reference evidence="5 6" key="1">
    <citation type="submission" date="2016-10" db="EMBL/GenBank/DDBJ databases">
        <authorList>
            <person name="de Groot N.N."/>
        </authorList>
    </citation>
    <scope>NUCLEOTIDE SEQUENCE [LARGE SCALE GENOMIC DNA]</scope>
    <source>
        <strain evidence="5 6">DSM 17073</strain>
    </source>
</reference>
<dbReference type="InterPro" id="IPR054468">
    <property type="entry name" value="NrSPol-like_HBD"/>
</dbReference>
<evidence type="ECO:0000313" key="7">
    <source>
        <dbReference type="Proteomes" id="UP000321547"/>
    </source>
</evidence>
<feature type="domain" description="DUF927" evidence="2">
    <location>
        <begin position="293"/>
        <end position="572"/>
    </location>
</feature>
<evidence type="ECO:0000259" key="3">
    <source>
        <dbReference type="Pfam" id="PF22763"/>
    </source>
</evidence>
<evidence type="ECO:0000313" key="6">
    <source>
        <dbReference type="Proteomes" id="UP000242243"/>
    </source>
</evidence>